<reference evidence="1 2" key="1">
    <citation type="submission" date="2022-11" db="EMBL/GenBank/DDBJ databases">
        <title>Viruses from the air-sea interface of a natural surface slick.</title>
        <authorList>
            <person name="Rahlff J."/>
            <person name="Holmfeldt K."/>
        </authorList>
    </citation>
    <scope>NUCLEOTIDE SEQUENCE [LARGE SCALE GENOMIC DNA]</scope>
    <source>
        <strain evidence="1 2">SMS4</strain>
    </source>
</reference>
<comment type="caution">
    <text evidence="1">The sequence shown here is derived from an EMBL/GenBank/DDBJ whole genome shotgun (WGS) entry which is preliminary data.</text>
</comment>
<evidence type="ECO:0000313" key="1">
    <source>
        <dbReference type="EMBL" id="MDP5138292.1"/>
    </source>
</evidence>
<sequence length="163" mass="18608">MELALNEVKVQAKKLLKAIKRDPILQQHMAPQLKRLEIKDGDDLQLKHCLTMLSQQIGFASWHHAQKVLSGNEDLHSTPDMGKVFYTKACGGLINLWFAQYQQAKTVLSENPSSRWLIPYQKQFIIVDKDYLNLLKVSKGCEGYWQDINHDLYGGTIAKLGIN</sequence>
<accession>A0ABT9I4H4</accession>
<protein>
    <submittedName>
        <fullName evidence="1">Uncharacterized protein</fullName>
    </submittedName>
</protein>
<name>A0ABT9I4H4_9GAMM</name>
<evidence type="ECO:0000313" key="2">
    <source>
        <dbReference type="Proteomes" id="UP001231109"/>
    </source>
</evidence>
<dbReference type="Proteomes" id="UP001231109">
    <property type="component" value="Unassembled WGS sequence"/>
</dbReference>
<proteinExistence type="predicted"/>
<dbReference type="RefSeq" id="WP_305977436.1">
    <property type="nucleotide sequence ID" value="NZ_JAPJDZ010000125.1"/>
</dbReference>
<keyword evidence="2" id="KW-1185">Reference proteome</keyword>
<organism evidence="1 2">
    <name type="scientific">Rheinheimera baltica</name>
    <dbReference type="NCBI Taxonomy" id="67576"/>
    <lineage>
        <taxon>Bacteria</taxon>
        <taxon>Pseudomonadati</taxon>
        <taxon>Pseudomonadota</taxon>
        <taxon>Gammaproteobacteria</taxon>
        <taxon>Chromatiales</taxon>
        <taxon>Chromatiaceae</taxon>
        <taxon>Rheinheimera</taxon>
    </lineage>
</organism>
<gene>
    <name evidence="1" type="ORF">ORJ04_20295</name>
</gene>
<dbReference type="EMBL" id="JAPJDZ010000125">
    <property type="protein sequence ID" value="MDP5138292.1"/>
    <property type="molecule type" value="Genomic_DNA"/>
</dbReference>